<dbReference type="RefSeq" id="XP_005718215.1">
    <property type="nucleotide sequence ID" value="XM_005718158.1"/>
</dbReference>
<evidence type="ECO:0000313" key="2">
    <source>
        <dbReference type="Proteomes" id="UP000012073"/>
    </source>
</evidence>
<name>R7QLQ6_CHOCR</name>
<dbReference type="Proteomes" id="UP000012073">
    <property type="component" value="Unassembled WGS sequence"/>
</dbReference>
<dbReference type="GeneID" id="17325935"/>
<keyword evidence="2" id="KW-1185">Reference proteome</keyword>
<dbReference type="EMBL" id="HG001917">
    <property type="protein sequence ID" value="CDF38330.1"/>
    <property type="molecule type" value="Genomic_DNA"/>
</dbReference>
<sequence>MRNKPSKVRQNGNSWPLCDSKSPLNVRVAVFYACALPVCLKWLLAENCGMASLLKAIALLILRGSLRLCCPCYCGSEGYAQGYGKNG</sequence>
<gene>
    <name evidence="1" type="ORF">CHC_T00000816001</name>
</gene>
<dbReference type="KEGG" id="ccp:CHC_T00000816001"/>
<protein>
    <submittedName>
        <fullName evidence="1">Uncharacterized protein</fullName>
    </submittedName>
</protein>
<organism evidence="1 2">
    <name type="scientific">Chondrus crispus</name>
    <name type="common">Carrageen Irish moss</name>
    <name type="synonym">Polymorpha crispa</name>
    <dbReference type="NCBI Taxonomy" id="2769"/>
    <lineage>
        <taxon>Eukaryota</taxon>
        <taxon>Rhodophyta</taxon>
        <taxon>Florideophyceae</taxon>
        <taxon>Rhodymeniophycidae</taxon>
        <taxon>Gigartinales</taxon>
        <taxon>Gigartinaceae</taxon>
        <taxon>Chondrus</taxon>
    </lineage>
</organism>
<dbReference type="AlphaFoldDB" id="R7QLQ6"/>
<proteinExistence type="predicted"/>
<dbReference type="Gramene" id="CDF38330">
    <property type="protein sequence ID" value="CDF38330"/>
    <property type="gene ID" value="CHC_T00000816001"/>
</dbReference>
<evidence type="ECO:0000313" key="1">
    <source>
        <dbReference type="EMBL" id="CDF38330.1"/>
    </source>
</evidence>
<reference evidence="2" key="1">
    <citation type="journal article" date="2013" name="Proc. Natl. Acad. Sci. U.S.A.">
        <title>Genome structure and metabolic features in the red seaweed Chondrus crispus shed light on evolution of the Archaeplastida.</title>
        <authorList>
            <person name="Collen J."/>
            <person name="Porcel B."/>
            <person name="Carre W."/>
            <person name="Ball S.G."/>
            <person name="Chaparro C."/>
            <person name="Tonon T."/>
            <person name="Barbeyron T."/>
            <person name="Michel G."/>
            <person name="Noel B."/>
            <person name="Valentin K."/>
            <person name="Elias M."/>
            <person name="Artiguenave F."/>
            <person name="Arun A."/>
            <person name="Aury J.M."/>
            <person name="Barbosa-Neto J.F."/>
            <person name="Bothwell J.H."/>
            <person name="Bouget F.Y."/>
            <person name="Brillet L."/>
            <person name="Cabello-Hurtado F."/>
            <person name="Capella-Gutierrez S."/>
            <person name="Charrier B."/>
            <person name="Cladiere L."/>
            <person name="Cock J.M."/>
            <person name="Coelho S.M."/>
            <person name="Colleoni C."/>
            <person name="Czjzek M."/>
            <person name="Da Silva C."/>
            <person name="Delage L."/>
            <person name="Denoeud F."/>
            <person name="Deschamps P."/>
            <person name="Dittami S.M."/>
            <person name="Gabaldon T."/>
            <person name="Gachon C.M."/>
            <person name="Groisillier A."/>
            <person name="Herve C."/>
            <person name="Jabbari K."/>
            <person name="Katinka M."/>
            <person name="Kloareg B."/>
            <person name="Kowalczyk N."/>
            <person name="Labadie K."/>
            <person name="Leblanc C."/>
            <person name="Lopez P.J."/>
            <person name="McLachlan D.H."/>
            <person name="Meslet-Cladiere L."/>
            <person name="Moustafa A."/>
            <person name="Nehr Z."/>
            <person name="Nyvall Collen P."/>
            <person name="Panaud O."/>
            <person name="Partensky F."/>
            <person name="Poulain J."/>
            <person name="Rensing S.A."/>
            <person name="Rousvoal S."/>
            <person name="Samson G."/>
            <person name="Symeonidi A."/>
            <person name="Weissenbach J."/>
            <person name="Zambounis A."/>
            <person name="Wincker P."/>
            <person name="Boyen C."/>
        </authorList>
    </citation>
    <scope>NUCLEOTIDE SEQUENCE [LARGE SCALE GENOMIC DNA]</scope>
    <source>
        <strain evidence="2">cv. Stackhouse</strain>
    </source>
</reference>
<accession>R7QLQ6</accession>